<organism evidence="2 3">
    <name type="scientific">Thalassospira mesophila</name>
    <dbReference type="NCBI Taxonomy" id="1293891"/>
    <lineage>
        <taxon>Bacteria</taxon>
        <taxon>Pseudomonadati</taxon>
        <taxon>Pseudomonadota</taxon>
        <taxon>Alphaproteobacteria</taxon>
        <taxon>Rhodospirillales</taxon>
        <taxon>Thalassospiraceae</taxon>
        <taxon>Thalassospira</taxon>
    </lineage>
</organism>
<feature type="compositionally biased region" description="Basic and acidic residues" evidence="1">
    <location>
        <begin position="61"/>
        <end position="77"/>
    </location>
</feature>
<dbReference type="RefSeq" id="WP_143589592.1">
    <property type="nucleotide sequence ID" value="NZ_JFKA01000003.1"/>
</dbReference>
<name>A0A1Y2L1N0_9PROT</name>
<gene>
    <name evidence="2" type="ORF">TMES_08910</name>
</gene>
<reference evidence="2 3" key="1">
    <citation type="submission" date="2014-03" db="EMBL/GenBank/DDBJ databases">
        <title>The draft genome sequence of Thalassospira mesophila JCM 18969.</title>
        <authorList>
            <person name="Lai Q."/>
            <person name="Shao Z."/>
        </authorList>
    </citation>
    <scope>NUCLEOTIDE SEQUENCE [LARGE SCALE GENOMIC DNA]</scope>
    <source>
        <strain evidence="2 3">JCM 18969</strain>
    </source>
</reference>
<sequence length="151" mass="16482">MIPQVPRAQTTNAAMHMSRLAPAGARGIATVNRDAGIEATNEQFGYQSDTDGTLFNAFLEEKNRHGTSHGGKDDNDARHHRKARTSTSNGPAMRDFSGDKASYDGARFADFLDFDGPLDLGARRSPQSIYAMVNAVTHGMPQRGEQLDFRV</sequence>
<feature type="region of interest" description="Disordered" evidence="1">
    <location>
        <begin position="61"/>
        <end position="96"/>
    </location>
</feature>
<evidence type="ECO:0000313" key="2">
    <source>
        <dbReference type="EMBL" id="OSQ38864.1"/>
    </source>
</evidence>
<dbReference type="EMBL" id="JFKA01000003">
    <property type="protein sequence ID" value="OSQ38864.1"/>
    <property type="molecule type" value="Genomic_DNA"/>
</dbReference>
<accession>A0A1Y2L1N0</accession>
<dbReference type="AlphaFoldDB" id="A0A1Y2L1N0"/>
<proteinExistence type="predicted"/>
<evidence type="ECO:0000256" key="1">
    <source>
        <dbReference type="SAM" id="MobiDB-lite"/>
    </source>
</evidence>
<dbReference type="Proteomes" id="UP000193391">
    <property type="component" value="Unassembled WGS sequence"/>
</dbReference>
<comment type="caution">
    <text evidence="2">The sequence shown here is derived from an EMBL/GenBank/DDBJ whole genome shotgun (WGS) entry which is preliminary data.</text>
</comment>
<keyword evidence="3" id="KW-1185">Reference proteome</keyword>
<dbReference type="OrthoDB" id="7366455at2"/>
<evidence type="ECO:0000313" key="3">
    <source>
        <dbReference type="Proteomes" id="UP000193391"/>
    </source>
</evidence>
<dbReference type="STRING" id="1293891.TMES_08910"/>
<protein>
    <submittedName>
        <fullName evidence="2">Uncharacterized protein</fullName>
    </submittedName>
</protein>